<protein>
    <submittedName>
        <fullName evidence="3">Enoyl-CoA hydratase</fullName>
    </submittedName>
</protein>
<accession>A0ABU9Q6V3</accession>
<evidence type="ECO:0000256" key="1">
    <source>
        <dbReference type="ARBA" id="ARBA00005254"/>
    </source>
</evidence>
<keyword evidence="4" id="KW-1185">Reference proteome</keyword>
<proteinExistence type="inferred from homology"/>
<dbReference type="CDD" id="cd06558">
    <property type="entry name" value="crotonase-like"/>
    <property type="match status" value="1"/>
</dbReference>
<name>A0ABU9Q6V3_9BURK</name>
<dbReference type="PROSITE" id="PS00166">
    <property type="entry name" value="ENOYL_COA_HYDRATASE"/>
    <property type="match status" value="1"/>
</dbReference>
<gene>
    <name evidence="3" type="ORF">V4C55_05485</name>
</gene>
<dbReference type="RefSeq" id="WP_201647380.1">
    <property type="nucleotide sequence ID" value="NZ_CAJHCS010000001.1"/>
</dbReference>
<dbReference type="SUPFAM" id="SSF52096">
    <property type="entry name" value="ClpP/crotonase"/>
    <property type="match status" value="1"/>
</dbReference>
<dbReference type="PANTHER" id="PTHR11941">
    <property type="entry name" value="ENOYL-COA HYDRATASE-RELATED"/>
    <property type="match status" value="1"/>
</dbReference>
<comment type="similarity">
    <text evidence="1 2">Belongs to the enoyl-CoA hydratase/isomerase family.</text>
</comment>
<dbReference type="InterPro" id="IPR001753">
    <property type="entry name" value="Enoyl-CoA_hydra/iso"/>
</dbReference>
<dbReference type="EMBL" id="JAZHGC010000004">
    <property type="protein sequence ID" value="MEM5285146.1"/>
    <property type="molecule type" value="Genomic_DNA"/>
</dbReference>
<evidence type="ECO:0000313" key="4">
    <source>
        <dbReference type="Proteomes" id="UP001494588"/>
    </source>
</evidence>
<organism evidence="3 4">
    <name type="scientific">Paraburkholderia sabiae</name>
    <dbReference type="NCBI Taxonomy" id="273251"/>
    <lineage>
        <taxon>Bacteria</taxon>
        <taxon>Pseudomonadati</taxon>
        <taxon>Pseudomonadota</taxon>
        <taxon>Betaproteobacteria</taxon>
        <taxon>Burkholderiales</taxon>
        <taxon>Burkholderiaceae</taxon>
        <taxon>Paraburkholderia</taxon>
    </lineage>
</organism>
<dbReference type="NCBIfam" id="NF004796">
    <property type="entry name" value="PRK06144.1"/>
    <property type="match status" value="1"/>
</dbReference>
<evidence type="ECO:0000313" key="3">
    <source>
        <dbReference type="EMBL" id="MEM5285146.1"/>
    </source>
</evidence>
<comment type="caution">
    <text evidence="3">The sequence shown here is derived from an EMBL/GenBank/DDBJ whole genome shotgun (WGS) entry which is preliminary data.</text>
</comment>
<dbReference type="InterPro" id="IPR029045">
    <property type="entry name" value="ClpP/crotonase-like_dom_sf"/>
</dbReference>
<dbReference type="InterPro" id="IPR018376">
    <property type="entry name" value="Enoyl-CoA_hyd/isom_CS"/>
</dbReference>
<sequence>MSEHVTLKKVDAGTAEILIDRPERHNAMTIPMYEALLALIDECQRDANVRCILLRGAGGKSFVSGTDIGYFSDFRNGRQGVEYEALVERVIDAVERIAVPTVAVIDGWAVGGGLAIATACDFRVCSDASKFGAPIAKTLSNTLSSRNLARLHAAFGVPRVKKMLLLADFLSADEALACDYVYEICAKDALHDAALKLAQRLGSLSQVTQHAVKESLRRLVVEQRLDDEDLIESVYGSSAFHEGVAAFTSGSASGSAKR</sequence>
<evidence type="ECO:0000256" key="2">
    <source>
        <dbReference type="RuleBase" id="RU003707"/>
    </source>
</evidence>
<dbReference type="Pfam" id="PF00378">
    <property type="entry name" value="ECH_1"/>
    <property type="match status" value="1"/>
</dbReference>
<dbReference type="Proteomes" id="UP001494588">
    <property type="component" value="Unassembled WGS sequence"/>
</dbReference>
<reference evidence="3 4" key="1">
    <citation type="submission" date="2024-01" db="EMBL/GenBank/DDBJ databases">
        <title>The diversity of rhizobia nodulating Mimosa spp. in eleven states of Brazil covering several biomes is determined by host plant, location, and edaphic factors.</title>
        <authorList>
            <person name="Rouws L."/>
            <person name="Barauna A."/>
            <person name="Beukes C."/>
            <person name="De Faria S.M."/>
            <person name="Gross E."/>
            <person name="Dos Reis Junior F.B."/>
            <person name="Simon M."/>
            <person name="Maluk M."/>
            <person name="Odee D.W."/>
            <person name="Kenicer G."/>
            <person name="Young J.P.W."/>
            <person name="Reis V.M."/>
            <person name="Zilli J."/>
            <person name="James E.K."/>
        </authorList>
    </citation>
    <scope>NUCLEOTIDE SEQUENCE [LARGE SCALE GENOMIC DNA]</scope>
    <source>
        <strain evidence="3 4">JPY77</strain>
    </source>
</reference>
<dbReference type="PANTHER" id="PTHR11941:SF54">
    <property type="entry name" value="ENOYL-COA HYDRATASE, MITOCHONDRIAL"/>
    <property type="match status" value="1"/>
</dbReference>
<dbReference type="Gene3D" id="3.90.226.10">
    <property type="entry name" value="2-enoyl-CoA Hydratase, Chain A, domain 1"/>
    <property type="match status" value="1"/>
</dbReference>